<comment type="subcellular location">
    <subcellularLocation>
        <location evidence="2">Mitochondrion membrane</location>
        <topology evidence="2">Single-pass membrane protein</topology>
    </subcellularLocation>
</comment>
<comment type="function">
    <text evidence="1 9">Required for assembly of cytochrome c oxidase (complex IV).</text>
</comment>
<sequence>MSAKLRAHEATYRAHGRMSYGLRRAREVYLLRNTISGIALVGFIVGVYTYAISAVKQETFDDIDEQVLAQSLNPKKSTPLPVAEPRTLDQERPLSVAPLGTTTPTTIPSNPIPRGVLPRMLGGRYPWLLDPVNKTLVWGAPPVEKLGRMGDVRK</sequence>
<evidence type="ECO:0000256" key="7">
    <source>
        <dbReference type="ARBA" id="ARBA00023128"/>
    </source>
</evidence>
<dbReference type="InterPro" id="IPR041752">
    <property type="entry name" value="Coa3"/>
</dbReference>
<evidence type="ECO:0000256" key="5">
    <source>
        <dbReference type="ARBA" id="ARBA00022692"/>
    </source>
</evidence>
<proteinExistence type="inferred from homology"/>
<evidence type="ECO:0000256" key="8">
    <source>
        <dbReference type="ARBA" id="ARBA00023136"/>
    </source>
</evidence>
<evidence type="ECO:0000256" key="2">
    <source>
        <dbReference type="ARBA" id="ARBA00004304"/>
    </source>
</evidence>
<evidence type="ECO:0000256" key="9">
    <source>
        <dbReference type="RuleBase" id="RU367056"/>
    </source>
</evidence>
<reference evidence="11 12" key="1">
    <citation type="journal article" date="2016" name="Mol. Biol. Evol.">
        <title>Comparative Genomics of Early-Diverging Mushroom-Forming Fungi Provides Insights into the Origins of Lignocellulose Decay Capabilities.</title>
        <authorList>
            <person name="Nagy L.G."/>
            <person name="Riley R."/>
            <person name="Tritt A."/>
            <person name="Adam C."/>
            <person name="Daum C."/>
            <person name="Floudas D."/>
            <person name="Sun H."/>
            <person name="Yadav J.S."/>
            <person name="Pangilinan J."/>
            <person name="Larsson K.H."/>
            <person name="Matsuura K."/>
            <person name="Barry K."/>
            <person name="Labutti K."/>
            <person name="Kuo R."/>
            <person name="Ohm R.A."/>
            <person name="Bhattacharya S.S."/>
            <person name="Shirouzu T."/>
            <person name="Yoshinaga Y."/>
            <person name="Martin F.M."/>
            <person name="Grigoriev I.V."/>
            <person name="Hibbett D.S."/>
        </authorList>
    </citation>
    <scope>NUCLEOTIDE SEQUENCE [LARGE SCALE GENOMIC DNA]</scope>
    <source>
        <strain evidence="11 12">HHB12029</strain>
    </source>
</reference>
<evidence type="ECO:0000313" key="11">
    <source>
        <dbReference type="EMBL" id="KZW04171.1"/>
    </source>
</evidence>
<keyword evidence="6 9" id="KW-1133">Transmembrane helix</keyword>
<keyword evidence="12" id="KW-1185">Reference proteome</keyword>
<gene>
    <name evidence="11" type="ORF">EXIGLDRAFT_758469</name>
</gene>
<protein>
    <recommendedName>
        <fullName evidence="9">Cytochrome c oxidase assembly factor 3</fullName>
    </recommendedName>
</protein>
<dbReference type="PANTHER" id="PTHR15642:SF3">
    <property type="entry name" value="CYTOCHROME C OXIDASE ASSEMBLY FACTOR 3 HOMOLOG, MITOCHONDRIAL"/>
    <property type="match status" value="1"/>
</dbReference>
<dbReference type="Proteomes" id="UP000077266">
    <property type="component" value="Unassembled WGS sequence"/>
</dbReference>
<evidence type="ECO:0000256" key="6">
    <source>
        <dbReference type="ARBA" id="ARBA00022989"/>
    </source>
</evidence>
<dbReference type="InParanoid" id="A0A165QWN0"/>
<dbReference type="OrthoDB" id="10018333at2759"/>
<comment type="similarity">
    <text evidence="3 9">Belongs to the COA3 family.</text>
</comment>
<keyword evidence="7 9" id="KW-0496">Mitochondrion</keyword>
<comment type="subunit">
    <text evidence="4 9">Component of 250-400 kDa complexes called cytochrome oxidase assembly intermediates or COA complexes.</text>
</comment>
<evidence type="ECO:0000256" key="1">
    <source>
        <dbReference type="ARBA" id="ARBA00003064"/>
    </source>
</evidence>
<feature type="domain" description="Cytochrome c oxidase assembly factor 3 mitochondrial coiled-coil" evidence="10">
    <location>
        <begin position="21"/>
        <end position="65"/>
    </location>
</feature>
<dbReference type="GO" id="GO:0033617">
    <property type="term" value="P:mitochondrial respiratory chain complex IV assembly"/>
    <property type="evidence" value="ECO:0007669"/>
    <property type="project" value="UniProtKB-UniRule"/>
</dbReference>
<dbReference type="STRING" id="1314781.A0A165QWN0"/>
<dbReference type="Pfam" id="PF09813">
    <property type="entry name" value="Coa3_cc"/>
    <property type="match status" value="1"/>
</dbReference>
<dbReference type="AlphaFoldDB" id="A0A165QWN0"/>
<dbReference type="InterPro" id="IPR018628">
    <property type="entry name" value="Coa3_CC"/>
</dbReference>
<keyword evidence="9" id="KW-0999">Mitochondrion inner membrane</keyword>
<evidence type="ECO:0000256" key="3">
    <source>
        <dbReference type="ARBA" id="ARBA00007035"/>
    </source>
</evidence>
<dbReference type="GO" id="GO:0005743">
    <property type="term" value="C:mitochondrial inner membrane"/>
    <property type="evidence" value="ECO:0007669"/>
    <property type="project" value="UniProtKB-UniRule"/>
</dbReference>
<evidence type="ECO:0000256" key="4">
    <source>
        <dbReference type="ARBA" id="ARBA00011351"/>
    </source>
</evidence>
<name>A0A165QWN0_EXIGL</name>
<dbReference type="PANTHER" id="PTHR15642">
    <property type="entry name" value="CYTOCHROME C OXIDASE ASSEMBLY FACTOR 3, MITOCHONDRIAL"/>
    <property type="match status" value="1"/>
</dbReference>
<keyword evidence="8 9" id="KW-0472">Membrane</keyword>
<keyword evidence="5 9" id="KW-0812">Transmembrane</keyword>
<feature type="transmembrane region" description="Helical" evidence="9">
    <location>
        <begin position="29"/>
        <end position="51"/>
    </location>
</feature>
<accession>A0A165QWN0</accession>
<dbReference type="EMBL" id="KV425882">
    <property type="protein sequence ID" value="KZW04171.1"/>
    <property type="molecule type" value="Genomic_DNA"/>
</dbReference>
<organism evidence="11 12">
    <name type="scientific">Exidia glandulosa HHB12029</name>
    <dbReference type="NCBI Taxonomy" id="1314781"/>
    <lineage>
        <taxon>Eukaryota</taxon>
        <taxon>Fungi</taxon>
        <taxon>Dikarya</taxon>
        <taxon>Basidiomycota</taxon>
        <taxon>Agaricomycotina</taxon>
        <taxon>Agaricomycetes</taxon>
        <taxon>Auriculariales</taxon>
        <taxon>Exidiaceae</taxon>
        <taxon>Exidia</taxon>
    </lineage>
</organism>
<evidence type="ECO:0000313" key="12">
    <source>
        <dbReference type="Proteomes" id="UP000077266"/>
    </source>
</evidence>
<evidence type="ECO:0000259" key="10">
    <source>
        <dbReference type="Pfam" id="PF09813"/>
    </source>
</evidence>